<dbReference type="EMBL" id="AACS02000002">
    <property type="protein sequence ID" value="EAU88300.2"/>
    <property type="molecule type" value="Genomic_DNA"/>
</dbReference>
<feature type="signal peptide" evidence="1">
    <location>
        <begin position="1"/>
        <end position="16"/>
    </location>
</feature>
<keyword evidence="3" id="KW-1185">Reference proteome</keyword>
<dbReference type="HOGENOM" id="CLU_2209884_0_0_1"/>
<accession>A8NGH4</accession>
<name>A8NGH4_COPC7</name>
<organism evidence="2 3">
    <name type="scientific">Coprinopsis cinerea (strain Okayama-7 / 130 / ATCC MYA-4618 / FGSC 9003)</name>
    <name type="common">Inky cap fungus</name>
    <name type="synonym">Hormographiella aspergillata</name>
    <dbReference type="NCBI Taxonomy" id="240176"/>
    <lineage>
        <taxon>Eukaryota</taxon>
        <taxon>Fungi</taxon>
        <taxon>Dikarya</taxon>
        <taxon>Basidiomycota</taxon>
        <taxon>Agaricomycotina</taxon>
        <taxon>Agaricomycetes</taxon>
        <taxon>Agaricomycetidae</taxon>
        <taxon>Agaricales</taxon>
        <taxon>Agaricineae</taxon>
        <taxon>Psathyrellaceae</taxon>
        <taxon>Coprinopsis</taxon>
    </lineage>
</organism>
<evidence type="ECO:0000256" key="1">
    <source>
        <dbReference type="SAM" id="SignalP"/>
    </source>
</evidence>
<dbReference type="AlphaFoldDB" id="A8NGH4"/>
<dbReference type="KEGG" id="cci:CC1G_12544"/>
<sequence>MVVVVDLVTHLAICLAETLKTIPKASNLSFITFSSSSLRALEKLESQASSTSRLHAPNPFDGSDPELLDTFIAQLTVYLSCYTHIFKHPRDAVATALSYLKGKVYTY</sequence>
<evidence type="ECO:0000313" key="3">
    <source>
        <dbReference type="Proteomes" id="UP000001861"/>
    </source>
</evidence>
<dbReference type="InParanoid" id="A8NGH4"/>
<dbReference type="GeneID" id="6010022"/>
<comment type="caution">
    <text evidence="2">The sequence shown here is derived from an EMBL/GenBank/DDBJ whole genome shotgun (WGS) entry which is preliminary data.</text>
</comment>
<evidence type="ECO:0000313" key="2">
    <source>
        <dbReference type="EMBL" id="EAU88300.2"/>
    </source>
</evidence>
<protein>
    <submittedName>
        <fullName evidence="2">Uncharacterized protein</fullName>
    </submittedName>
</protein>
<dbReference type="Proteomes" id="UP000001861">
    <property type="component" value="Unassembled WGS sequence"/>
</dbReference>
<dbReference type="RefSeq" id="XP_001833527.2">
    <property type="nucleotide sequence ID" value="XM_001833475.2"/>
</dbReference>
<reference evidence="2 3" key="1">
    <citation type="journal article" date="2010" name="Proc. Natl. Acad. Sci. U.S.A.">
        <title>Insights into evolution of multicellular fungi from the assembled chromosomes of the mushroom Coprinopsis cinerea (Coprinus cinereus).</title>
        <authorList>
            <person name="Stajich J.E."/>
            <person name="Wilke S.K."/>
            <person name="Ahren D."/>
            <person name="Au C.H."/>
            <person name="Birren B.W."/>
            <person name="Borodovsky M."/>
            <person name="Burns C."/>
            <person name="Canback B."/>
            <person name="Casselton L.A."/>
            <person name="Cheng C.K."/>
            <person name="Deng J."/>
            <person name="Dietrich F.S."/>
            <person name="Fargo D.C."/>
            <person name="Farman M.L."/>
            <person name="Gathman A.C."/>
            <person name="Goldberg J."/>
            <person name="Guigo R."/>
            <person name="Hoegger P.J."/>
            <person name="Hooker J.B."/>
            <person name="Huggins A."/>
            <person name="James T.Y."/>
            <person name="Kamada T."/>
            <person name="Kilaru S."/>
            <person name="Kodira C."/>
            <person name="Kues U."/>
            <person name="Kupfer D."/>
            <person name="Kwan H.S."/>
            <person name="Lomsadze A."/>
            <person name="Li W."/>
            <person name="Lilly W.W."/>
            <person name="Ma L.J."/>
            <person name="Mackey A.J."/>
            <person name="Manning G."/>
            <person name="Martin F."/>
            <person name="Muraguchi H."/>
            <person name="Natvig D.O."/>
            <person name="Palmerini H."/>
            <person name="Ramesh M.A."/>
            <person name="Rehmeyer C.J."/>
            <person name="Roe B.A."/>
            <person name="Shenoy N."/>
            <person name="Stanke M."/>
            <person name="Ter-Hovhannisyan V."/>
            <person name="Tunlid A."/>
            <person name="Velagapudi R."/>
            <person name="Vision T.J."/>
            <person name="Zeng Q."/>
            <person name="Zolan M.E."/>
            <person name="Pukkila P.J."/>
        </authorList>
    </citation>
    <scope>NUCLEOTIDE SEQUENCE [LARGE SCALE GENOMIC DNA]</scope>
    <source>
        <strain evidence="3">Okayama-7 / 130 / ATCC MYA-4618 / FGSC 9003</strain>
    </source>
</reference>
<keyword evidence="1" id="KW-0732">Signal</keyword>
<dbReference type="OrthoDB" id="5552562at2759"/>
<dbReference type="VEuPathDB" id="FungiDB:CC1G_12544"/>
<proteinExistence type="predicted"/>
<gene>
    <name evidence="2" type="ORF">CC1G_12544</name>
</gene>
<feature type="chain" id="PRO_5002724254" evidence="1">
    <location>
        <begin position="17"/>
        <end position="107"/>
    </location>
</feature>